<protein>
    <recommendedName>
        <fullName evidence="6">Phage MuF C-terminal domain-containing protein</fullName>
    </recommendedName>
</protein>
<evidence type="ECO:0000313" key="5">
    <source>
        <dbReference type="Proteomes" id="UP000653156"/>
    </source>
</evidence>
<dbReference type="EMBL" id="CP069798">
    <property type="protein sequence ID" value="QRQ81727.1"/>
    <property type="molecule type" value="Genomic_DNA"/>
</dbReference>
<accession>A0A892ZIS0</accession>
<reference evidence="4" key="1">
    <citation type="submission" date="2021-02" db="EMBL/GenBank/DDBJ databases">
        <title>Neisseriaceae sp. 26B isolated from the cloaca of a Common Toad-headed Turtle (Mesoclemmys nasuta).</title>
        <authorList>
            <person name="Spergser J."/>
            <person name="Busse H.-J."/>
        </authorList>
    </citation>
    <scope>NUCLEOTIDE SEQUENCE</scope>
    <source>
        <strain evidence="4">26B</strain>
    </source>
</reference>
<keyword evidence="5" id="KW-1185">Reference proteome</keyword>
<dbReference type="AlphaFoldDB" id="A0A892ZIS0"/>
<gene>
    <name evidence="4" type="ORF">JQU52_13770</name>
</gene>
<feature type="region of interest" description="Disordered" evidence="1">
    <location>
        <begin position="66"/>
        <end position="90"/>
    </location>
</feature>
<feature type="domain" description="Large polyvalent protein-associated" evidence="2">
    <location>
        <begin position="611"/>
        <end position="710"/>
    </location>
</feature>
<name>A0A892ZIS0_9NEIS</name>
<dbReference type="Pfam" id="PF18798">
    <property type="entry name" value="LPD3"/>
    <property type="match status" value="1"/>
</dbReference>
<feature type="domain" description="Phage MuF C-terminal" evidence="3">
    <location>
        <begin position="435"/>
        <end position="536"/>
    </location>
</feature>
<proteinExistence type="predicted"/>
<evidence type="ECO:0008006" key="6">
    <source>
        <dbReference type="Google" id="ProtNLM"/>
    </source>
</evidence>
<evidence type="ECO:0000259" key="2">
    <source>
        <dbReference type="Pfam" id="PF18798"/>
    </source>
</evidence>
<feature type="region of interest" description="Disordered" evidence="1">
    <location>
        <begin position="119"/>
        <end position="147"/>
    </location>
</feature>
<dbReference type="InterPro" id="IPR040824">
    <property type="entry name" value="LPD3"/>
</dbReference>
<dbReference type="Pfam" id="PF18819">
    <property type="entry name" value="MuF_C"/>
    <property type="match status" value="1"/>
</dbReference>
<evidence type="ECO:0000256" key="1">
    <source>
        <dbReference type="SAM" id="MobiDB-lite"/>
    </source>
</evidence>
<evidence type="ECO:0000259" key="3">
    <source>
        <dbReference type="Pfam" id="PF18819"/>
    </source>
</evidence>
<dbReference type="KEGG" id="ptes:JQU52_13770"/>
<feature type="compositionally biased region" description="Polar residues" evidence="1">
    <location>
        <begin position="119"/>
        <end position="130"/>
    </location>
</feature>
<evidence type="ECO:0000313" key="4">
    <source>
        <dbReference type="EMBL" id="QRQ81727.1"/>
    </source>
</evidence>
<dbReference type="RefSeq" id="WP_230339024.1">
    <property type="nucleotide sequence ID" value="NZ_CP069798.1"/>
</dbReference>
<dbReference type="Proteomes" id="UP000653156">
    <property type="component" value="Chromosome"/>
</dbReference>
<dbReference type="InterPro" id="IPR041131">
    <property type="entry name" value="MuF_C"/>
</dbReference>
<sequence>MSREAAVKMLTQDIVEAIARGHEVARTQVGDSTALKIEHGKHRVGLRKSKGSNAWTVTAFELYEGAGGKGYDNTAPTDTGATLSRADTGAPYMATGSEQAAAAPGLNETSSNAALERAQPNSNNHLNDTQAHSRRGRSLGADDRANVPSEPIEINTLRQAIEQAVGKNNMRHIEIVAHEDVARPNNAQDLQGAQGWYNPKTQRITLIAEALPNERTAQFVAWHELGHRKIDVDGWQKWQGLFRAAYNGNAVIKQAADHIYKQRRGAADGAGMDKFRAVEEAVADLYAATQTGDYAAFEQRNGAKVPLAMRDTLGGYLSRLANHLRTALAKVMGTERNTISDADIYGWLKQLDKVDGETSGSLNNDAKFKYSLNEAADSAFVQAVDNVVNGKVAAGYIHMGTTPEVLKMLGVPEGKVRISGGTIEKAIANYLNRQNAYDKNRHAIRPEDIKRLPENLNNPIAVFQSATKADSFVVLTELVEQENGQDKPVIAALHLDKGKHGLDLVNVASVYGRSNSQLVAAFDTDLLYLDKEKGRQFLKTHPLQLHWDITSDVDLIKRDIKTNKDLAQADNDDARFSRAGDADFARKAAVLQGKPVYTISERQAPHGYPALREWAAGIFNRAGNKAVNPEVGEVVLNDRSVRDSMAHRMNPFKAEAFASVPAVIEKGIVVHSTVVEDQNHHFISAPVVIDGKDDIVTVLVKQDANTNRMYVHSVITKESLLNASYSEAGVKTPEQNGKVPSGDVASILRSYLNYKGNDTKFSRQPKDGNSKSAYESARAAGRTELTFKQWQQVRTPEFKRWFGDWKNDPKNASKVINPKTGEPLVMYHGTSRSQGGDAFNQFDTYCAG</sequence>
<organism evidence="4 5">
    <name type="scientific">Paralysiella testudinis</name>
    <dbReference type="NCBI Taxonomy" id="2809020"/>
    <lineage>
        <taxon>Bacteria</taxon>
        <taxon>Pseudomonadati</taxon>
        <taxon>Pseudomonadota</taxon>
        <taxon>Betaproteobacteria</taxon>
        <taxon>Neisseriales</taxon>
        <taxon>Neisseriaceae</taxon>
        <taxon>Paralysiella</taxon>
    </lineage>
</organism>